<feature type="transmembrane region" description="Helical" evidence="1">
    <location>
        <begin position="68"/>
        <end position="94"/>
    </location>
</feature>
<reference evidence="2 3" key="1">
    <citation type="submission" date="2019-08" db="EMBL/GenBank/DDBJ databases">
        <title>Genome sequence of Gillisia hiemivivida IC154 (type strain).</title>
        <authorList>
            <person name="Bowman J.P."/>
        </authorList>
    </citation>
    <scope>NUCLEOTIDE SEQUENCE [LARGE SCALE GENOMIC DNA]</scope>
    <source>
        <strain evidence="2 3">IC154</strain>
    </source>
</reference>
<evidence type="ECO:0000313" key="3">
    <source>
        <dbReference type="Proteomes" id="UP000321367"/>
    </source>
</evidence>
<evidence type="ECO:0000313" key="2">
    <source>
        <dbReference type="EMBL" id="TXD95100.1"/>
    </source>
</evidence>
<dbReference type="OrthoDB" id="9815897at2"/>
<keyword evidence="1" id="KW-1133">Transmembrane helix</keyword>
<feature type="transmembrane region" description="Helical" evidence="1">
    <location>
        <begin position="115"/>
        <end position="132"/>
    </location>
</feature>
<gene>
    <name evidence="2" type="ORF">ES724_02820</name>
</gene>
<keyword evidence="1" id="KW-0812">Transmembrane</keyword>
<accession>A0A5C6ZYE0</accession>
<proteinExistence type="predicted"/>
<dbReference type="Pfam" id="PF10825">
    <property type="entry name" value="DUF2752"/>
    <property type="match status" value="1"/>
</dbReference>
<organism evidence="2 3">
    <name type="scientific">Gillisia hiemivivida</name>
    <dbReference type="NCBI Taxonomy" id="291190"/>
    <lineage>
        <taxon>Bacteria</taxon>
        <taxon>Pseudomonadati</taxon>
        <taxon>Bacteroidota</taxon>
        <taxon>Flavobacteriia</taxon>
        <taxon>Flavobacteriales</taxon>
        <taxon>Flavobacteriaceae</taxon>
        <taxon>Gillisia</taxon>
    </lineage>
</organism>
<dbReference type="Proteomes" id="UP000321367">
    <property type="component" value="Unassembled WGS sequence"/>
</dbReference>
<dbReference type="RefSeq" id="WP_146929297.1">
    <property type="nucleotide sequence ID" value="NZ_CBCSHZ010000001.1"/>
</dbReference>
<dbReference type="EMBL" id="VORY01000002">
    <property type="protein sequence ID" value="TXD95100.1"/>
    <property type="molecule type" value="Genomic_DNA"/>
</dbReference>
<protein>
    <submittedName>
        <fullName evidence="2">DUF2752 domain-containing protein</fullName>
    </submittedName>
</protein>
<keyword evidence="1" id="KW-0472">Membrane</keyword>
<evidence type="ECO:0000256" key="1">
    <source>
        <dbReference type="SAM" id="Phobius"/>
    </source>
</evidence>
<dbReference type="AlphaFoldDB" id="A0A5C6ZYE0"/>
<name>A0A5C6ZYE0_9FLAO</name>
<sequence>MSLNRNKLYTILLISCIAGYIWIINSLYSLNSSIEVCLIKHVTGVPCPSCGSTRSVISLAKGDFLGSIFINPLGLVVALIMILAPLWVIFDLITKRHSLFAFYRQIENYLKKPKVLVVFILLVMLNWIWNITKGL</sequence>
<comment type="caution">
    <text evidence="2">The sequence shown here is derived from an EMBL/GenBank/DDBJ whole genome shotgun (WGS) entry which is preliminary data.</text>
</comment>
<dbReference type="InterPro" id="IPR021215">
    <property type="entry name" value="DUF2752"/>
</dbReference>
<feature type="transmembrane region" description="Helical" evidence="1">
    <location>
        <begin position="7"/>
        <end position="24"/>
    </location>
</feature>
<keyword evidence="3" id="KW-1185">Reference proteome</keyword>